<evidence type="ECO:0000313" key="3">
    <source>
        <dbReference type="Proteomes" id="UP000663829"/>
    </source>
</evidence>
<gene>
    <name evidence="1" type="ORF">GPM918_LOCUS45874</name>
    <name evidence="2" type="ORF">SRO942_LOCUS48867</name>
</gene>
<dbReference type="OrthoDB" id="266138at2759"/>
<protein>
    <submittedName>
        <fullName evidence="1">Uncharacterized protein</fullName>
    </submittedName>
</protein>
<sequence>MDLLASKNESVPTITAREALTKWEERMGQNARQAKQILITGSYPPIDRMDTSIGELYNC</sequence>
<dbReference type="EMBL" id="CAJNOQ010054702">
    <property type="protein sequence ID" value="CAF1658536.1"/>
    <property type="molecule type" value="Genomic_DNA"/>
</dbReference>
<reference evidence="1" key="1">
    <citation type="submission" date="2021-02" db="EMBL/GenBank/DDBJ databases">
        <authorList>
            <person name="Nowell W R."/>
        </authorList>
    </citation>
    <scope>NUCLEOTIDE SEQUENCE</scope>
</reference>
<dbReference type="Proteomes" id="UP000663829">
    <property type="component" value="Unassembled WGS sequence"/>
</dbReference>
<feature type="non-terminal residue" evidence="1">
    <location>
        <position position="59"/>
    </location>
</feature>
<proteinExistence type="predicted"/>
<organism evidence="1 3">
    <name type="scientific">Didymodactylos carnosus</name>
    <dbReference type="NCBI Taxonomy" id="1234261"/>
    <lineage>
        <taxon>Eukaryota</taxon>
        <taxon>Metazoa</taxon>
        <taxon>Spiralia</taxon>
        <taxon>Gnathifera</taxon>
        <taxon>Rotifera</taxon>
        <taxon>Eurotatoria</taxon>
        <taxon>Bdelloidea</taxon>
        <taxon>Philodinida</taxon>
        <taxon>Philodinidae</taxon>
        <taxon>Didymodactylos</taxon>
    </lineage>
</organism>
<dbReference type="AlphaFoldDB" id="A0A816F6U4"/>
<keyword evidence="3" id="KW-1185">Reference proteome</keyword>
<evidence type="ECO:0000313" key="1">
    <source>
        <dbReference type="EMBL" id="CAF1658536.1"/>
    </source>
</evidence>
<accession>A0A816F6U4</accession>
<comment type="caution">
    <text evidence="1">The sequence shown here is derived from an EMBL/GenBank/DDBJ whole genome shotgun (WGS) entry which is preliminary data.</text>
</comment>
<name>A0A816F6U4_9BILA</name>
<dbReference type="Proteomes" id="UP000681722">
    <property type="component" value="Unassembled WGS sequence"/>
</dbReference>
<dbReference type="EMBL" id="CAJOBC010127735">
    <property type="protein sequence ID" value="CAF4601126.1"/>
    <property type="molecule type" value="Genomic_DNA"/>
</dbReference>
<evidence type="ECO:0000313" key="2">
    <source>
        <dbReference type="EMBL" id="CAF4601126.1"/>
    </source>
</evidence>